<dbReference type="Proteomes" id="UP000091857">
    <property type="component" value="Chromosome 2"/>
</dbReference>
<dbReference type="InterPro" id="IPR005202">
    <property type="entry name" value="TF_GRAS"/>
</dbReference>
<dbReference type="OrthoDB" id="770224at2759"/>
<keyword evidence="7" id="KW-1185">Reference proteome</keyword>
<gene>
    <name evidence="6" type="ORF">MANES_02G204600v8</name>
</gene>
<keyword evidence="4" id="KW-0539">Nucleus</keyword>
<evidence type="ECO:0000256" key="3">
    <source>
        <dbReference type="ARBA" id="ARBA00023163"/>
    </source>
</evidence>
<comment type="caution">
    <text evidence="5">Lacks conserved residue(s) required for the propagation of feature annotation.</text>
</comment>
<proteinExistence type="inferred from homology"/>
<dbReference type="GO" id="GO:0003700">
    <property type="term" value="F:DNA-binding transcription factor activity"/>
    <property type="evidence" value="ECO:0000318"/>
    <property type="project" value="GO_Central"/>
</dbReference>
<comment type="subcellular location">
    <subcellularLocation>
        <location evidence="1">Nucleus</location>
    </subcellularLocation>
</comment>
<feature type="region of interest" description="SAW" evidence="5">
    <location>
        <begin position="502"/>
        <end position="578"/>
    </location>
</feature>
<evidence type="ECO:0000256" key="2">
    <source>
        <dbReference type="ARBA" id="ARBA00023015"/>
    </source>
</evidence>
<comment type="similarity">
    <text evidence="5">Belongs to the GRAS family.</text>
</comment>
<dbReference type="AlphaFoldDB" id="A0A2C9WFR5"/>
<feature type="region of interest" description="Leucine repeat II (LRII)" evidence="5">
    <location>
        <begin position="367"/>
        <end position="399"/>
    </location>
</feature>
<dbReference type="PROSITE" id="PS50985">
    <property type="entry name" value="GRAS"/>
    <property type="match status" value="1"/>
</dbReference>
<reference evidence="7" key="1">
    <citation type="journal article" date="2016" name="Nat. Biotechnol.">
        <title>Sequencing wild and cultivated cassava and related species reveals extensive interspecific hybridization and genetic diversity.</title>
        <authorList>
            <person name="Bredeson J.V."/>
            <person name="Lyons J.B."/>
            <person name="Prochnik S.E."/>
            <person name="Wu G.A."/>
            <person name="Ha C.M."/>
            <person name="Edsinger-Gonzales E."/>
            <person name="Grimwood J."/>
            <person name="Schmutz J."/>
            <person name="Rabbi I.Y."/>
            <person name="Egesi C."/>
            <person name="Nauluvula P."/>
            <person name="Lebot V."/>
            <person name="Ndunguru J."/>
            <person name="Mkamilo G."/>
            <person name="Bart R.S."/>
            <person name="Setter T.L."/>
            <person name="Gleadow R.M."/>
            <person name="Kulakow P."/>
            <person name="Ferguson M.E."/>
            <person name="Rounsley S."/>
            <person name="Rokhsar D.S."/>
        </authorList>
    </citation>
    <scope>NUCLEOTIDE SEQUENCE [LARGE SCALE GENOMIC DNA]</scope>
    <source>
        <strain evidence="7">cv. AM560-2</strain>
    </source>
</reference>
<accession>A0A2C9WFR5</accession>
<dbReference type="PANTHER" id="PTHR31636">
    <property type="entry name" value="OSJNBA0084A10.13 PROTEIN-RELATED"/>
    <property type="match status" value="1"/>
</dbReference>
<evidence type="ECO:0000256" key="4">
    <source>
        <dbReference type="ARBA" id="ARBA00023242"/>
    </source>
</evidence>
<dbReference type="Gramene" id="Manes.02G204600.1.v8.1">
    <property type="protein sequence ID" value="Manes.02G204600.1.v8.1.CDS.1"/>
    <property type="gene ID" value="Manes.02G204600.v8.1"/>
</dbReference>
<keyword evidence="2" id="KW-0805">Transcription regulation</keyword>
<evidence type="ECO:0000256" key="5">
    <source>
        <dbReference type="PROSITE-ProRule" id="PRU01191"/>
    </source>
</evidence>
<evidence type="ECO:0000313" key="7">
    <source>
        <dbReference type="Proteomes" id="UP000091857"/>
    </source>
</evidence>
<protein>
    <submittedName>
        <fullName evidence="6">Uncharacterized protein</fullName>
    </submittedName>
</protein>
<comment type="caution">
    <text evidence="6">The sequence shown here is derived from an EMBL/GenBank/DDBJ whole genome shotgun (WGS) entry which is preliminary data.</text>
</comment>
<dbReference type="GO" id="GO:0006355">
    <property type="term" value="P:regulation of DNA-templated transcription"/>
    <property type="evidence" value="ECO:0000318"/>
    <property type="project" value="GO_Central"/>
</dbReference>
<sequence length="581" mass="65738">MENAKFSFNELSCSGFQDNFVSQTVGSEVADCGDTRNDSFCSDYGFCQENFWDKESLISRYEEQEQLQQSFLDYMQFDDLRSNILSPPLEICLEEITKLGEIQNGVQGDDPKEDKSYPISLESLQLLRNYSTGFKQLTSGRVIEPSDCIRPANVSGQGLSTEDIIRIAGARFIQSSCHGFDVDSMFNNPFYLSSSGLSDEDTKMVQLAESLLASAEKIGNQQFDVASRSLKLCSSSSSSDGNPVERVVYHFAEALREKIETETGRFISKGLGKKQLFDIEKSMMNANPTILAAHQAIPFSQIFHFAGIQAIVDNVADARRIHIIDFTIRNGLQWTVLMQALVSRHECPVELLKITAITTACENLIQTTGKRLTSFAHTMNLNFSFKIVVVSDFLDLKEDMLELDDEETLAIYTEYFPRSLIVLPKRLESVMRVIKNINPCVMVVVEVEANYNSPTFVNRFIEALFYYSAYFDCFEACMERDDSNRLILESMYSGRAIRCILAIEEEERMIRSVKLDVWRSFYGRFGMMEIDLSSSSLLQANLIVKKFACGIYCTLDQNGRSLIVGWKGTPLHSLSAWKFVL</sequence>
<evidence type="ECO:0000313" key="6">
    <source>
        <dbReference type="EMBL" id="OAY58759.1"/>
    </source>
</evidence>
<dbReference type="EMBL" id="CM004388">
    <property type="protein sequence ID" value="OAY58759.1"/>
    <property type="molecule type" value="Genomic_DNA"/>
</dbReference>
<dbReference type="GO" id="GO:0043565">
    <property type="term" value="F:sequence-specific DNA binding"/>
    <property type="evidence" value="ECO:0000318"/>
    <property type="project" value="GO_Central"/>
</dbReference>
<dbReference type="OMA" id="AGEMFIQ"/>
<feature type="short sequence motif" description="VHIID" evidence="5">
    <location>
        <begin position="321"/>
        <end position="325"/>
    </location>
</feature>
<dbReference type="Pfam" id="PF03514">
    <property type="entry name" value="GRAS"/>
    <property type="match status" value="1"/>
</dbReference>
<name>A0A2C9WFR5_MANES</name>
<evidence type="ECO:0000256" key="1">
    <source>
        <dbReference type="ARBA" id="ARBA00004123"/>
    </source>
</evidence>
<dbReference type="STRING" id="3983.A0A2C9WFR5"/>
<dbReference type="SMR" id="A0A2C9WFR5"/>
<keyword evidence="3" id="KW-0804">Transcription</keyword>
<organism evidence="6 7">
    <name type="scientific">Manihot esculenta</name>
    <name type="common">Cassava</name>
    <name type="synonym">Jatropha manihot</name>
    <dbReference type="NCBI Taxonomy" id="3983"/>
    <lineage>
        <taxon>Eukaryota</taxon>
        <taxon>Viridiplantae</taxon>
        <taxon>Streptophyta</taxon>
        <taxon>Embryophyta</taxon>
        <taxon>Tracheophyta</taxon>
        <taxon>Spermatophyta</taxon>
        <taxon>Magnoliopsida</taxon>
        <taxon>eudicotyledons</taxon>
        <taxon>Gunneridae</taxon>
        <taxon>Pentapetalae</taxon>
        <taxon>rosids</taxon>
        <taxon>fabids</taxon>
        <taxon>Malpighiales</taxon>
        <taxon>Euphorbiaceae</taxon>
        <taxon>Crotonoideae</taxon>
        <taxon>Manihoteae</taxon>
        <taxon>Manihot</taxon>
    </lineage>
</organism>
<dbReference type="GO" id="GO:0005634">
    <property type="term" value="C:nucleus"/>
    <property type="evidence" value="ECO:0000318"/>
    <property type="project" value="GO_Central"/>
</dbReference>